<comment type="caution">
    <text evidence="2">The sequence shown here is derived from an EMBL/GenBank/DDBJ whole genome shotgun (WGS) entry which is preliminary data.</text>
</comment>
<accession>A0A560EAS6</accession>
<organism evidence="2 3">
    <name type="scientific">Bradyrhizobium stylosanthis</name>
    <dbReference type="NCBI Taxonomy" id="1803665"/>
    <lineage>
        <taxon>Bacteria</taxon>
        <taxon>Pseudomonadati</taxon>
        <taxon>Pseudomonadota</taxon>
        <taxon>Alphaproteobacteria</taxon>
        <taxon>Hyphomicrobiales</taxon>
        <taxon>Nitrobacteraceae</taxon>
        <taxon>Bradyrhizobium</taxon>
    </lineage>
</organism>
<dbReference type="Proteomes" id="UP000319949">
    <property type="component" value="Unassembled WGS sequence"/>
</dbReference>
<keyword evidence="3" id="KW-1185">Reference proteome</keyword>
<keyword evidence="1" id="KW-0472">Membrane</keyword>
<reference evidence="2 3" key="1">
    <citation type="submission" date="2019-06" db="EMBL/GenBank/DDBJ databases">
        <title>Genomic Encyclopedia of Type Strains, Phase IV (KMG-V): Genome sequencing to study the core and pangenomes of soil and plant-associated prokaryotes.</title>
        <authorList>
            <person name="Whitman W."/>
        </authorList>
    </citation>
    <scope>NUCLEOTIDE SEQUENCE [LARGE SCALE GENOMIC DNA]</scope>
    <source>
        <strain evidence="2 3">BR 510</strain>
    </source>
</reference>
<feature type="transmembrane region" description="Helical" evidence="1">
    <location>
        <begin position="55"/>
        <end position="77"/>
    </location>
</feature>
<proteinExistence type="predicted"/>
<feature type="transmembrane region" description="Helical" evidence="1">
    <location>
        <begin position="28"/>
        <end position="46"/>
    </location>
</feature>
<keyword evidence="1" id="KW-0812">Transmembrane</keyword>
<evidence type="ECO:0000313" key="2">
    <source>
        <dbReference type="EMBL" id="TWB06461.1"/>
    </source>
</evidence>
<gene>
    <name evidence="2" type="ORF">FBZ96_101273</name>
</gene>
<dbReference type="AlphaFoldDB" id="A0A560EAS6"/>
<keyword evidence="1" id="KW-1133">Transmembrane helix</keyword>
<dbReference type="EMBL" id="VITK01000001">
    <property type="protein sequence ID" value="TWB06461.1"/>
    <property type="molecule type" value="Genomic_DNA"/>
</dbReference>
<protein>
    <submittedName>
        <fullName evidence="2">Uncharacterized protein</fullName>
    </submittedName>
</protein>
<dbReference type="OrthoDB" id="9781030at2"/>
<sequence length="90" mass="9856">MEDLVLAILTLALSVCFFEHLTQSGMDALFIIVSLASMPAAGYLAYERGRSQRRWVYLAAFIGPFALPALYFTAAVANLRGKDSVTRPQA</sequence>
<evidence type="ECO:0000313" key="3">
    <source>
        <dbReference type="Proteomes" id="UP000319949"/>
    </source>
</evidence>
<dbReference type="RefSeq" id="WP_145656545.1">
    <property type="nucleotide sequence ID" value="NZ_LVEM01000002.1"/>
</dbReference>
<evidence type="ECO:0000256" key="1">
    <source>
        <dbReference type="SAM" id="Phobius"/>
    </source>
</evidence>
<name>A0A560EAS6_9BRAD</name>